<reference evidence="2" key="1">
    <citation type="submission" date="2023-07" db="EMBL/GenBank/DDBJ databases">
        <title>Novel Mycoplasma species identified in domestic and wild animals.</title>
        <authorList>
            <person name="Volokhov D.V."/>
            <person name="Furtak V.A."/>
            <person name="Zagorodnyaya T.A."/>
        </authorList>
    </citation>
    <scope>NUCLEOTIDE SEQUENCE [LARGE SCALE GENOMIC DNA]</scope>
    <source>
        <strain evidence="2">92-19</strain>
    </source>
</reference>
<dbReference type="RefSeq" id="WP_262095830.1">
    <property type="nucleotide sequence ID" value="NZ_JAOEGN010000004.1"/>
</dbReference>
<keyword evidence="2" id="KW-1185">Reference proteome</keyword>
<accession>A0ABT2PXY6</accession>
<protein>
    <submittedName>
        <fullName evidence="1">Uncharacterized protein</fullName>
    </submittedName>
</protein>
<sequence length="68" mass="7730">MQVDNTKSVSRKDEATPITILDGCDHYKPKPGSLLVVKMCAFCQYGQFEAQNRYGLCQYPREAKEAKE</sequence>
<dbReference type="Proteomes" id="UP001209076">
    <property type="component" value="Unassembled WGS sequence"/>
</dbReference>
<evidence type="ECO:0000313" key="1">
    <source>
        <dbReference type="EMBL" id="MCU0104587.1"/>
    </source>
</evidence>
<comment type="caution">
    <text evidence="1">The sequence shown here is derived from an EMBL/GenBank/DDBJ whole genome shotgun (WGS) entry which is preliminary data.</text>
</comment>
<name>A0ABT2PXY6_9MOLU</name>
<organism evidence="1 2">
    <name type="scientific">Paracholeplasma vituli</name>
    <dbReference type="NCBI Taxonomy" id="69473"/>
    <lineage>
        <taxon>Bacteria</taxon>
        <taxon>Bacillati</taxon>
        <taxon>Mycoplasmatota</taxon>
        <taxon>Mollicutes</taxon>
        <taxon>Acholeplasmatales</taxon>
        <taxon>Acholeplasmataceae</taxon>
        <taxon>Paracholeplasma</taxon>
    </lineage>
</organism>
<dbReference type="EMBL" id="JAOEGN010000004">
    <property type="protein sequence ID" value="MCU0104587.1"/>
    <property type="molecule type" value="Genomic_DNA"/>
</dbReference>
<proteinExistence type="predicted"/>
<evidence type="ECO:0000313" key="2">
    <source>
        <dbReference type="Proteomes" id="UP001209076"/>
    </source>
</evidence>
<gene>
    <name evidence="1" type="ORF">N7603_02840</name>
</gene>